<sequence length="124" mass="14063">MVVRGKTRAIGRIGEEHAVEHLVGIGWQVLDRNWRCNEGELDIIAHDPHAGALVFIEVKCRSGLGFGDPLEAITWRKRSKLRQLSLLWLAEHRIRADRLRIDAIGVLLRPGQEPVVNHVRGIEE</sequence>
<proteinExistence type="inferred from homology"/>
<dbReference type="InterPro" id="IPR011335">
    <property type="entry name" value="Restrct_endonuc-II-like"/>
</dbReference>
<protein>
    <recommendedName>
        <fullName evidence="2">UPF0102 protein J5A53_09200</fullName>
    </recommendedName>
</protein>
<dbReference type="OMA" id="TVLERNW"/>
<gene>
    <name evidence="3" type="ORF">J5A53_09200</name>
    <name evidence="4" type="ORF">NCTC12967_01272</name>
</gene>
<dbReference type="Proteomes" id="UP000677180">
    <property type="component" value="Chromosome"/>
</dbReference>
<evidence type="ECO:0000256" key="2">
    <source>
        <dbReference type="HAMAP-Rule" id="MF_00048"/>
    </source>
</evidence>
<dbReference type="PANTHER" id="PTHR34039:SF1">
    <property type="entry name" value="UPF0102 PROTEIN YRAN"/>
    <property type="match status" value="1"/>
</dbReference>
<dbReference type="InterPro" id="IPR003509">
    <property type="entry name" value="UPF0102_YraN-like"/>
</dbReference>
<name>A0A3N4D456_9ACTN</name>
<reference evidence="3" key="2">
    <citation type="submission" date="2021-03" db="EMBL/GenBank/DDBJ databases">
        <title>Human Oral Microbial Genomes.</title>
        <authorList>
            <person name="Johnston C.D."/>
            <person name="Chen T."/>
            <person name="Dewhirst F.E."/>
        </authorList>
    </citation>
    <scope>NUCLEOTIDE SEQUENCE</scope>
    <source>
        <strain evidence="3">F0714</strain>
    </source>
</reference>
<dbReference type="PANTHER" id="PTHR34039">
    <property type="entry name" value="UPF0102 PROTEIN YRAN"/>
    <property type="match status" value="1"/>
</dbReference>
<evidence type="ECO:0000313" key="5">
    <source>
        <dbReference type="Proteomes" id="UP000273044"/>
    </source>
</evidence>
<evidence type="ECO:0000313" key="4">
    <source>
        <dbReference type="EMBL" id="VEH69991.1"/>
    </source>
</evidence>
<dbReference type="InterPro" id="IPR011856">
    <property type="entry name" value="tRNA_endonuc-like_dom_sf"/>
</dbReference>
<evidence type="ECO:0000313" key="3">
    <source>
        <dbReference type="EMBL" id="QUC09993.1"/>
    </source>
</evidence>
<evidence type="ECO:0000256" key="1">
    <source>
        <dbReference type="ARBA" id="ARBA00006738"/>
    </source>
</evidence>
<dbReference type="Pfam" id="PF02021">
    <property type="entry name" value="UPF0102"/>
    <property type="match status" value="1"/>
</dbReference>
<dbReference type="NCBIfam" id="NF009154">
    <property type="entry name" value="PRK12497.3-3"/>
    <property type="match status" value="1"/>
</dbReference>
<accession>A0A3N4D456</accession>
<dbReference type="SUPFAM" id="SSF52980">
    <property type="entry name" value="Restriction endonuclease-like"/>
    <property type="match status" value="1"/>
</dbReference>
<dbReference type="OrthoDB" id="9794876at2"/>
<dbReference type="CDD" id="cd20736">
    <property type="entry name" value="PoNe_Nuclease"/>
    <property type="match status" value="1"/>
</dbReference>
<keyword evidence="5" id="KW-1185">Reference proteome</keyword>
<dbReference type="HAMAP" id="MF_00048">
    <property type="entry name" value="UPF0102"/>
    <property type="match status" value="1"/>
</dbReference>
<dbReference type="GO" id="GO:0003676">
    <property type="term" value="F:nucleic acid binding"/>
    <property type="evidence" value="ECO:0007669"/>
    <property type="project" value="InterPro"/>
</dbReference>
<reference evidence="4 5" key="1">
    <citation type="submission" date="2018-12" db="EMBL/GenBank/DDBJ databases">
        <authorList>
            <consortium name="Pathogen Informatics"/>
        </authorList>
    </citation>
    <scope>NUCLEOTIDE SEQUENCE [LARGE SCALE GENOMIC DNA]</scope>
    <source>
        <strain evidence="4 5">NCTC12967</strain>
    </source>
</reference>
<dbReference type="Proteomes" id="UP000273044">
    <property type="component" value="Chromosome"/>
</dbReference>
<dbReference type="EMBL" id="LR134406">
    <property type="protein sequence ID" value="VEH69991.1"/>
    <property type="molecule type" value="Genomic_DNA"/>
</dbReference>
<comment type="similarity">
    <text evidence="1 2">Belongs to the UPF0102 family.</text>
</comment>
<dbReference type="RefSeq" id="WP_014846377.1">
    <property type="nucleotide sequence ID" value="NZ_CAJZDL010000041.1"/>
</dbReference>
<organism evidence="4 5">
    <name type="scientific">Arachnia propionica</name>
    <dbReference type="NCBI Taxonomy" id="1750"/>
    <lineage>
        <taxon>Bacteria</taxon>
        <taxon>Bacillati</taxon>
        <taxon>Actinomycetota</taxon>
        <taxon>Actinomycetes</taxon>
        <taxon>Propionibacteriales</taxon>
        <taxon>Propionibacteriaceae</taxon>
        <taxon>Arachnia</taxon>
    </lineage>
</organism>
<dbReference type="AlphaFoldDB" id="A0A3N4D456"/>
<dbReference type="EMBL" id="CP072385">
    <property type="protein sequence ID" value="QUC09993.1"/>
    <property type="molecule type" value="Genomic_DNA"/>
</dbReference>
<dbReference type="GeneID" id="64406747"/>
<dbReference type="Gene3D" id="3.40.1350.10">
    <property type="match status" value="1"/>
</dbReference>